<evidence type="ECO:0008006" key="4">
    <source>
        <dbReference type="Google" id="ProtNLM"/>
    </source>
</evidence>
<proteinExistence type="predicted"/>
<feature type="chain" id="PRO_5035193814" description="Secreted protein" evidence="1">
    <location>
        <begin position="21"/>
        <end position="92"/>
    </location>
</feature>
<dbReference type="AlphaFoldDB" id="A0A8I6RZF9"/>
<organism evidence="2 3">
    <name type="scientific">Cimex lectularius</name>
    <name type="common">Bed bug</name>
    <name type="synonym">Acanthia lectularia</name>
    <dbReference type="NCBI Taxonomy" id="79782"/>
    <lineage>
        <taxon>Eukaryota</taxon>
        <taxon>Metazoa</taxon>
        <taxon>Ecdysozoa</taxon>
        <taxon>Arthropoda</taxon>
        <taxon>Hexapoda</taxon>
        <taxon>Insecta</taxon>
        <taxon>Pterygota</taxon>
        <taxon>Neoptera</taxon>
        <taxon>Paraneoptera</taxon>
        <taxon>Hemiptera</taxon>
        <taxon>Heteroptera</taxon>
        <taxon>Panheteroptera</taxon>
        <taxon>Cimicomorpha</taxon>
        <taxon>Cimicidae</taxon>
        <taxon>Cimex</taxon>
    </lineage>
</organism>
<evidence type="ECO:0000313" key="3">
    <source>
        <dbReference type="Proteomes" id="UP000494040"/>
    </source>
</evidence>
<dbReference type="RefSeq" id="XP_014252977.1">
    <property type="nucleotide sequence ID" value="XM_014397491.2"/>
</dbReference>
<dbReference type="Gene3D" id="1.10.2080.10">
    <property type="entry name" value="Insect odorant-binding protein A10/Ejaculatory bulb-specific protein 3"/>
    <property type="match status" value="1"/>
</dbReference>
<dbReference type="InterPro" id="IPR005055">
    <property type="entry name" value="A10/PebIII"/>
</dbReference>
<evidence type="ECO:0000313" key="2">
    <source>
        <dbReference type="EnsemblMetazoa" id="XP_014252977.1"/>
    </source>
</evidence>
<keyword evidence="1" id="KW-0732">Signal</keyword>
<dbReference type="Proteomes" id="UP000494040">
    <property type="component" value="Unassembled WGS sequence"/>
</dbReference>
<name>A0A8I6RZF9_CIMLE</name>
<sequence>MDFKCSVSFCVVLCFVVGHGAEMNTMYNVDMHEILRNQRLYKNYFDCLTNERKCRHDGKQLKETYCQTSCSRVRTMQRKTEKSLRESKQVPH</sequence>
<dbReference type="EnsemblMetazoa" id="XM_014397491.2">
    <property type="protein sequence ID" value="XP_014252977.1"/>
    <property type="gene ID" value="LOC106668594"/>
</dbReference>
<dbReference type="SUPFAM" id="SSF100910">
    <property type="entry name" value="Chemosensory protein Csp2"/>
    <property type="match status" value="1"/>
</dbReference>
<accession>A0A8I6RZF9</accession>
<keyword evidence="3" id="KW-1185">Reference proteome</keyword>
<dbReference type="InterPro" id="IPR036682">
    <property type="entry name" value="OS_D_A10/PebIII_sf"/>
</dbReference>
<dbReference type="Pfam" id="PF03392">
    <property type="entry name" value="OS-D"/>
    <property type="match status" value="1"/>
</dbReference>
<dbReference type="KEGG" id="clec:106668594"/>
<protein>
    <recommendedName>
        <fullName evidence="4">Secreted protein</fullName>
    </recommendedName>
</protein>
<reference evidence="2" key="1">
    <citation type="submission" date="2022-01" db="UniProtKB">
        <authorList>
            <consortium name="EnsemblMetazoa"/>
        </authorList>
    </citation>
    <scope>IDENTIFICATION</scope>
</reference>
<dbReference type="GeneID" id="106668594"/>
<feature type="signal peptide" evidence="1">
    <location>
        <begin position="1"/>
        <end position="20"/>
    </location>
</feature>
<evidence type="ECO:0000256" key="1">
    <source>
        <dbReference type="SAM" id="SignalP"/>
    </source>
</evidence>